<dbReference type="EMBL" id="KN838670">
    <property type="protein sequence ID" value="KIJ98406.1"/>
    <property type="molecule type" value="Genomic_DNA"/>
</dbReference>
<reference evidence="3" key="2">
    <citation type="submission" date="2015-01" db="EMBL/GenBank/DDBJ databases">
        <title>Evolutionary Origins and Diversification of the Mycorrhizal Mutualists.</title>
        <authorList>
            <consortium name="DOE Joint Genome Institute"/>
            <consortium name="Mycorrhizal Genomics Consortium"/>
            <person name="Kohler A."/>
            <person name="Kuo A."/>
            <person name="Nagy L.G."/>
            <person name="Floudas D."/>
            <person name="Copeland A."/>
            <person name="Barry K.W."/>
            <person name="Cichocki N."/>
            <person name="Veneault-Fourrey C."/>
            <person name="LaButti K."/>
            <person name="Lindquist E.A."/>
            <person name="Lipzen A."/>
            <person name="Lundell T."/>
            <person name="Morin E."/>
            <person name="Murat C."/>
            <person name="Riley R."/>
            <person name="Ohm R."/>
            <person name="Sun H."/>
            <person name="Tunlid A."/>
            <person name="Henrissat B."/>
            <person name="Grigoriev I.V."/>
            <person name="Hibbett D.S."/>
            <person name="Martin F."/>
        </authorList>
    </citation>
    <scope>NUCLEOTIDE SEQUENCE [LARGE SCALE GENOMIC DNA]</scope>
    <source>
        <strain evidence="3">LaAM-08-1</strain>
    </source>
</reference>
<protein>
    <submittedName>
        <fullName evidence="2">Uncharacterized protein</fullName>
    </submittedName>
</protein>
<name>A0A0C9XLH0_9AGAR</name>
<reference evidence="2 3" key="1">
    <citation type="submission" date="2014-04" db="EMBL/GenBank/DDBJ databases">
        <authorList>
            <consortium name="DOE Joint Genome Institute"/>
            <person name="Kuo A."/>
            <person name="Kohler A."/>
            <person name="Nagy L.G."/>
            <person name="Floudas D."/>
            <person name="Copeland A."/>
            <person name="Barry K.W."/>
            <person name="Cichocki N."/>
            <person name="Veneault-Fourrey C."/>
            <person name="LaButti K."/>
            <person name="Lindquist E.A."/>
            <person name="Lipzen A."/>
            <person name="Lundell T."/>
            <person name="Morin E."/>
            <person name="Murat C."/>
            <person name="Sun H."/>
            <person name="Tunlid A."/>
            <person name="Henrissat B."/>
            <person name="Grigoriev I.V."/>
            <person name="Hibbett D.S."/>
            <person name="Martin F."/>
            <person name="Nordberg H.P."/>
            <person name="Cantor M.N."/>
            <person name="Hua S.X."/>
        </authorList>
    </citation>
    <scope>NUCLEOTIDE SEQUENCE [LARGE SCALE GENOMIC DNA]</scope>
    <source>
        <strain evidence="2 3">LaAM-08-1</strain>
    </source>
</reference>
<evidence type="ECO:0000256" key="1">
    <source>
        <dbReference type="SAM" id="MobiDB-lite"/>
    </source>
</evidence>
<dbReference type="HOGENOM" id="CLU_1057939_0_0_1"/>
<accession>A0A0C9XLH0</accession>
<evidence type="ECO:0000313" key="3">
    <source>
        <dbReference type="Proteomes" id="UP000054477"/>
    </source>
</evidence>
<organism evidence="2 3">
    <name type="scientific">Laccaria amethystina LaAM-08-1</name>
    <dbReference type="NCBI Taxonomy" id="1095629"/>
    <lineage>
        <taxon>Eukaryota</taxon>
        <taxon>Fungi</taxon>
        <taxon>Dikarya</taxon>
        <taxon>Basidiomycota</taxon>
        <taxon>Agaricomycotina</taxon>
        <taxon>Agaricomycetes</taxon>
        <taxon>Agaricomycetidae</taxon>
        <taxon>Agaricales</taxon>
        <taxon>Agaricineae</taxon>
        <taxon>Hydnangiaceae</taxon>
        <taxon>Laccaria</taxon>
    </lineage>
</organism>
<feature type="region of interest" description="Disordered" evidence="1">
    <location>
        <begin position="150"/>
        <end position="175"/>
    </location>
</feature>
<proteinExistence type="predicted"/>
<dbReference type="Proteomes" id="UP000054477">
    <property type="component" value="Unassembled WGS sequence"/>
</dbReference>
<gene>
    <name evidence="2" type="ORF">K443DRAFT_210482</name>
</gene>
<keyword evidence="3" id="KW-1185">Reference proteome</keyword>
<dbReference type="AlphaFoldDB" id="A0A0C9XLH0"/>
<feature type="compositionally biased region" description="Polar residues" evidence="1">
    <location>
        <begin position="157"/>
        <end position="175"/>
    </location>
</feature>
<evidence type="ECO:0000313" key="2">
    <source>
        <dbReference type="EMBL" id="KIJ98406.1"/>
    </source>
</evidence>
<sequence>MTQNEAAESEGGGVGRTQKRKRCWLRRVPSGFSYLGFLTRYRCPPHVFVVPSQIYINLGLHRITPGHVLNGTLNPHTTIPPFIFLLQTVSFALPQSIIPTSSSRPYLRLLQHHVPHLIFAHSLPTNMQDVTLTIVVLLSRVSLLSRSTCHDTVDGGPSTNPSSTNERGDSSATSVPLSQRTYIRSLLSVELEAKTARPTLPSPHYWFISSWRRSACVHGSSMGTDCTETGVQLIELFCLRHGPINRGRRQGPGGVRDGKPPCA</sequence>